<keyword evidence="3 6" id="KW-1133">Transmembrane helix</keyword>
<dbReference type="Pfam" id="PF06596">
    <property type="entry name" value="PsbX"/>
    <property type="match status" value="1"/>
</dbReference>
<evidence type="ECO:0000256" key="1">
    <source>
        <dbReference type="ARBA" id="ARBA00022531"/>
    </source>
</evidence>
<geneLocation type="plastid" evidence="7"/>
<dbReference type="EMBL" id="MF167427">
    <property type="protein sequence ID" value="ASQ40392.1"/>
    <property type="molecule type" value="Genomic_DNA"/>
</dbReference>
<dbReference type="AlphaFoldDB" id="A0A3G1IWM1"/>
<keyword evidence="4 6" id="KW-0472">Membrane</keyword>
<gene>
    <name evidence="6 7" type="primary">psbX</name>
</gene>
<evidence type="ECO:0000256" key="6">
    <source>
        <dbReference type="HAMAP-Rule" id="MF_01386"/>
    </source>
</evidence>
<evidence type="ECO:0000313" key="7">
    <source>
        <dbReference type="EMBL" id="ASQ40392.1"/>
    </source>
</evidence>
<dbReference type="GO" id="GO:0042651">
    <property type="term" value="C:thylakoid membrane"/>
    <property type="evidence" value="ECO:0007669"/>
    <property type="project" value="UniProtKB-UniRule"/>
</dbReference>
<comment type="subcellular location">
    <subcellularLocation>
        <location evidence="6">Cellular thylakoid membrane</location>
        <topology evidence="6">Single-pass membrane protein</topology>
    </subcellularLocation>
</comment>
<accession>A0A3G1IWM1</accession>
<proteinExistence type="inferred from homology"/>
<reference evidence="7" key="1">
    <citation type="submission" date="2017-05" db="EMBL/GenBank/DDBJ databases">
        <title>Plastid comparative genomics reveals ancient divergence between Glaucophyte genera.</title>
        <authorList>
            <person name="Figueroa-Martinez F.J."/>
            <person name="Jackson C."/>
            <person name="Reyes-Prieto A."/>
        </authorList>
    </citation>
    <scope>NUCLEOTIDE SEQUENCE</scope>
    <source>
        <strain evidence="7">SAG 4.97</strain>
    </source>
</reference>
<name>A0A3G1IWM1_9EUKA</name>
<keyword evidence="7" id="KW-0934">Plastid</keyword>
<comment type="similarity">
    <text evidence="6">Belongs to the PsbX family. Type 1 subfamily.</text>
</comment>
<dbReference type="GO" id="GO:0009523">
    <property type="term" value="C:photosystem II"/>
    <property type="evidence" value="ECO:0007669"/>
    <property type="project" value="UniProtKB-KW"/>
</dbReference>
<protein>
    <recommendedName>
        <fullName evidence="6">Photosystem II reaction center protein X</fullName>
    </recommendedName>
</protein>
<dbReference type="Gene3D" id="1.20.5.510">
    <property type="entry name" value="Single helix bin"/>
    <property type="match status" value="1"/>
</dbReference>
<comment type="subunit">
    <text evidence="6">PSII is composed of 1 copy each of membrane proteins PsbA, PsbB, PsbC, PsbD, PsbE, PsbF, PsbH, PsbI, PsbJ, PsbK, PsbL, PsbM, PsbT, PsbX, PsbY, PsbZ, Psb30/Ycf12, at least 3 peripheral proteins of the oxygen-evolving complex and a large number of cofactors. It forms dimeric complexes.</text>
</comment>
<evidence type="ECO:0000256" key="5">
    <source>
        <dbReference type="ARBA" id="ARBA00023276"/>
    </source>
</evidence>
<dbReference type="HAMAP" id="MF_01386">
    <property type="entry name" value="PSII_PsbX_1"/>
    <property type="match status" value="1"/>
</dbReference>
<keyword evidence="5 6" id="KW-0604">Photosystem II</keyword>
<dbReference type="InterPro" id="IPR023431">
    <property type="entry name" value="PSII_PsbX_type_1_subfam"/>
</dbReference>
<comment type="function">
    <text evidence="6">Involved in the binding and/or turnover of quinones at the Q(B) site of photosystem II (PSII). PSII is a light-driven water plastoquinone oxidoreductase, using light energy to abstract electrons from H(2)O, generating a proton gradient subsequently used for ATP formation.</text>
</comment>
<dbReference type="InterPro" id="IPR009518">
    <property type="entry name" value="PSII_PsbX"/>
</dbReference>
<organism evidence="7">
    <name type="scientific">Cyanoptyche gloeocystis</name>
    <dbReference type="NCBI Taxonomy" id="77922"/>
    <lineage>
        <taxon>Eukaryota</taxon>
        <taxon>Glaucocystophyceae</taxon>
        <taxon>Glaucocystophyceae incertae sedis</taxon>
        <taxon>Cyanoptyche</taxon>
    </lineage>
</organism>
<dbReference type="GO" id="GO:0015979">
    <property type="term" value="P:photosynthesis"/>
    <property type="evidence" value="ECO:0007669"/>
    <property type="project" value="UniProtKB-UniRule"/>
</dbReference>
<evidence type="ECO:0000256" key="2">
    <source>
        <dbReference type="ARBA" id="ARBA00022692"/>
    </source>
</evidence>
<keyword evidence="1 6" id="KW-0602">Photosynthesis</keyword>
<keyword evidence="6" id="KW-0793">Thylakoid</keyword>
<evidence type="ECO:0000256" key="3">
    <source>
        <dbReference type="ARBA" id="ARBA00022989"/>
    </source>
</evidence>
<evidence type="ECO:0000256" key="4">
    <source>
        <dbReference type="ARBA" id="ARBA00023136"/>
    </source>
</evidence>
<keyword evidence="2 6" id="KW-0812">Transmembrane</keyword>
<sequence length="45" mass="4975">MIFGTIPASNLSSFLYSLVWGAVIVVIPITTLLILISQKDKIQRN</sequence>
<feature type="transmembrane region" description="Helical" evidence="6">
    <location>
        <begin position="14"/>
        <end position="36"/>
    </location>
</feature>